<dbReference type="SUPFAM" id="SSF50044">
    <property type="entry name" value="SH3-domain"/>
    <property type="match status" value="1"/>
</dbReference>
<evidence type="ECO:0000313" key="7">
    <source>
        <dbReference type="EMBL" id="VEL30758.1"/>
    </source>
</evidence>
<evidence type="ECO:0000256" key="2">
    <source>
        <dbReference type="ARBA" id="ARBA00022999"/>
    </source>
</evidence>
<dbReference type="SMART" id="SM00326">
    <property type="entry name" value="SH3"/>
    <property type="match status" value="1"/>
</dbReference>
<dbReference type="Pfam" id="PF00017">
    <property type="entry name" value="SH2"/>
    <property type="match status" value="1"/>
</dbReference>
<keyword evidence="1 4" id="KW-0728">SH3 domain</keyword>
<evidence type="ECO:0000259" key="6">
    <source>
        <dbReference type="PROSITE" id="PS50002"/>
    </source>
</evidence>
<evidence type="ECO:0000256" key="1">
    <source>
        <dbReference type="ARBA" id="ARBA00022443"/>
    </source>
</evidence>
<keyword evidence="2 3" id="KW-0727">SH2 domain</keyword>
<keyword evidence="8" id="KW-1185">Reference proteome</keyword>
<protein>
    <recommendedName>
        <fullName evidence="9">SH3 domain-containing protein</fullName>
    </recommendedName>
</protein>
<dbReference type="InterPro" id="IPR036860">
    <property type="entry name" value="SH2_dom_sf"/>
</dbReference>
<comment type="caution">
    <text evidence="7">The sequence shown here is derived from an EMBL/GenBank/DDBJ whole genome shotgun (WGS) entry which is preliminary data.</text>
</comment>
<evidence type="ECO:0000256" key="3">
    <source>
        <dbReference type="PROSITE-ProRule" id="PRU00191"/>
    </source>
</evidence>
<evidence type="ECO:0000259" key="5">
    <source>
        <dbReference type="PROSITE" id="PS50001"/>
    </source>
</evidence>
<dbReference type="AlphaFoldDB" id="A0A448X8J7"/>
<evidence type="ECO:0000313" key="8">
    <source>
        <dbReference type="Proteomes" id="UP000784294"/>
    </source>
</evidence>
<reference evidence="7" key="1">
    <citation type="submission" date="2018-11" db="EMBL/GenBank/DDBJ databases">
        <authorList>
            <consortium name="Pathogen Informatics"/>
        </authorList>
    </citation>
    <scope>NUCLEOTIDE SEQUENCE</scope>
</reference>
<dbReference type="InterPro" id="IPR036028">
    <property type="entry name" value="SH3-like_dom_sf"/>
</dbReference>
<dbReference type="PROSITE" id="PS50001">
    <property type="entry name" value="SH2"/>
    <property type="match status" value="1"/>
</dbReference>
<dbReference type="Gene3D" id="3.30.505.10">
    <property type="entry name" value="SH2 domain"/>
    <property type="match status" value="1"/>
</dbReference>
<evidence type="ECO:0000256" key="4">
    <source>
        <dbReference type="PROSITE-ProRule" id="PRU00192"/>
    </source>
</evidence>
<sequence>MNTDMEADGLHDFVANAEDELGFSKGSLLKAFLPLGIIILSVEDDPNWYMAEQEGRTGLVPCNYLSLRPHSWYVRNCSRMEAEERLLEIDPGTGQHLQKNGAMLLRQSEAGGKGYSLSVK</sequence>
<proteinExistence type="predicted"/>
<evidence type="ECO:0008006" key="9">
    <source>
        <dbReference type="Google" id="ProtNLM"/>
    </source>
</evidence>
<dbReference type="Gene3D" id="2.30.30.40">
    <property type="entry name" value="SH3 Domains"/>
    <property type="match status" value="1"/>
</dbReference>
<dbReference type="InterPro" id="IPR001452">
    <property type="entry name" value="SH3_domain"/>
</dbReference>
<dbReference type="InterPro" id="IPR043539">
    <property type="entry name" value="Grb2-like"/>
</dbReference>
<dbReference type="OrthoDB" id="10255964at2759"/>
<gene>
    <name evidence="7" type="ORF">PXEA_LOCUS24198</name>
</gene>
<accession>A0A448X8J7</accession>
<feature type="domain" description="SH3" evidence="6">
    <location>
        <begin position="2"/>
        <end position="70"/>
    </location>
</feature>
<dbReference type="EMBL" id="CAAALY010115226">
    <property type="protein sequence ID" value="VEL30758.1"/>
    <property type="molecule type" value="Genomic_DNA"/>
</dbReference>
<dbReference type="PANTHER" id="PTHR46037">
    <property type="entry name" value="PROTEIN ENHANCER OF SEVENLESS 2B"/>
    <property type="match status" value="1"/>
</dbReference>
<feature type="domain" description="SH2" evidence="5">
    <location>
        <begin position="72"/>
        <end position="120"/>
    </location>
</feature>
<dbReference type="Proteomes" id="UP000784294">
    <property type="component" value="Unassembled WGS sequence"/>
</dbReference>
<dbReference type="InterPro" id="IPR000980">
    <property type="entry name" value="SH2"/>
</dbReference>
<organism evidence="7 8">
    <name type="scientific">Protopolystoma xenopodis</name>
    <dbReference type="NCBI Taxonomy" id="117903"/>
    <lineage>
        <taxon>Eukaryota</taxon>
        <taxon>Metazoa</taxon>
        <taxon>Spiralia</taxon>
        <taxon>Lophotrochozoa</taxon>
        <taxon>Platyhelminthes</taxon>
        <taxon>Monogenea</taxon>
        <taxon>Polyopisthocotylea</taxon>
        <taxon>Polystomatidea</taxon>
        <taxon>Polystomatidae</taxon>
        <taxon>Protopolystoma</taxon>
    </lineage>
</organism>
<name>A0A448X8J7_9PLAT</name>
<dbReference type="Pfam" id="PF07653">
    <property type="entry name" value="SH3_2"/>
    <property type="match status" value="1"/>
</dbReference>
<dbReference type="PROSITE" id="PS50002">
    <property type="entry name" value="SH3"/>
    <property type="match status" value="1"/>
</dbReference>